<comment type="caution">
    <text evidence="6">The sequence shown here is derived from an EMBL/GenBank/DDBJ whole genome shotgun (WGS) entry which is preliminary data.</text>
</comment>
<keyword evidence="3" id="KW-0325">Glycoprotein</keyword>
<dbReference type="OrthoDB" id="98591at2759"/>
<dbReference type="Proteomes" id="UP000812440">
    <property type="component" value="Chromosome 6"/>
</dbReference>
<keyword evidence="2" id="KW-1015">Disulfide bond</keyword>
<organism evidence="6 7">
    <name type="scientific">Hymenochirus boettgeri</name>
    <name type="common">Congo dwarf clawed frog</name>
    <dbReference type="NCBI Taxonomy" id="247094"/>
    <lineage>
        <taxon>Eukaryota</taxon>
        <taxon>Metazoa</taxon>
        <taxon>Chordata</taxon>
        <taxon>Craniata</taxon>
        <taxon>Vertebrata</taxon>
        <taxon>Euteleostomi</taxon>
        <taxon>Amphibia</taxon>
        <taxon>Batrachia</taxon>
        <taxon>Anura</taxon>
        <taxon>Pipoidea</taxon>
        <taxon>Pipidae</taxon>
        <taxon>Pipinae</taxon>
        <taxon>Hymenochirus</taxon>
    </lineage>
</organism>
<dbReference type="Pfam" id="PF19028">
    <property type="entry name" value="TSP1_spondin"/>
    <property type="match status" value="1"/>
</dbReference>
<dbReference type="InterPro" id="IPR056801">
    <property type="entry name" value="SBSPON_C"/>
</dbReference>
<evidence type="ECO:0000259" key="5">
    <source>
        <dbReference type="PROSITE" id="PS50958"/>
    </source>
</evidence>
<evidence type="ECO:0000256" key="4">
    <source>
        <dbReference type="SAM" id="SignalP"/>
    </source>
</evidence>
<evidence type="ECO:0000256" key="3">
    <source>
        <dbReference type="ARBA" id="ARBA00023180"/>
    </source>
</evidence>
<dbReference type="AlphaFoldDB" id="A0A8T2J9L0"/>
<name>A0A8T2J9L0_9PIPI</name>
<accession>A0A8T2J9L0</accession>
<evidence type="ECO:0000256" key="2">
    <source>
        <dbReference type="ARBA" id="ARBA00023157"/>
    </source>
</evidence>
<keyword evidence="7" id="KW-1185">Reference proteome</keyword>
<dbReference type="EMBL" id="JAACNH010000005">
    <property type="protein sequence ID" value="KAG8441935.1"/>
    <property type="molecule type" value="Genomic_DNA"/>
</dbReference>
<evidence type="ECO:0000256" key="1">
    <source>
        <dbReference type="ARBA" id="ARBA00022729"/>
    </source>
</evidence>
<dbReference type="InterPro" id="IPR039942">
    <property type="entry name" value="SBSPO"/>
</dbReference>
<dbReference type="InterPro" id="IPR001212">
    <property type="entry name" value="Somatomedin_B_dom"/>
</dbReference>
<dbReference type="InterPro" id="IPR036383">
    <property type="entry name" value="TSP1_rpt_sf"/>
</dbReference>
<dbReference type="InterPro" id="IPR044004">
    <property type="entry name" value="TSP1_spondin_dom"/>
</dbReference>
<evidence type="ECO:0000313" key="6">
    <source>
        <dbReference type="EMBL" id="KAG8441935.1"/>
    </source>
</evidence>
<dbReference type="PANTHER" id="PTHR20920:SF2">
    <property type="entry name" value="SOMATOMEDIN-B AND THROMBOSPONDIN TYPE-1 DOMAIN-CONTAINING PROTEIN"/>
    <property type="match status" value="1"/>
</dbReference>
<feature type="signal peptide" evidence="4">
    <location>
        <begin position="1"/>
        <end position="35"/>
    </location>
</feature>
<dbReference type="PANTHER" id="PTHR20920">
    <property type="entry name" value="RPE-SPONDIN"/>
    <property type="match status" value="1"/>
</dbReference>
<reference evidence="6" key="1">
    <citation type="thesis" date="2020" institute="ProQuest LLC" country="789 East Eisenhower Parkway, Ann Arbor, MI, USA">
        <title>Comparative Genomics and Chromosome Evolution.</title>
        <authorList>
            <person name="Mudd A.B."/>
        </authorList>
    </citation>
    <scope>NUCLEOTIDE SEQUENCE</scope>
    <source>
        <strain evidence="6">Female2</strain>
        <tissue evidence="6">Blood</tissue>
    </source>
</reference>
<dbReference type="Pfam" id="PF25031">
    <property type="entry name" value="SBSPON_C"/>
    <property type="match status" value="1"/>
</dbReference>
<dbReference type="InterPro" id="IPR036024">
    <property type="entry name" value="Somatomedin_B-like_dom_sf"/>
</dbReference>
<dbReference type="SUPFAM" id="SSF90188">
    <property type="entry name" value="Somatomedin B domain"/>
    <property type="match status" value="1"/>
</dbReference>
<gene>
    <name evidence="6" type="ORF">GDO86_010932</name>
</gene>
<proteinExistence type="predicted"/>
<protein>
    <recommendedName>
        <fullName evidence="5">SMB domain-containing protein</fullName>
    </recommendedName>
</protein>
<dbReference type="PROSITE" id="PS50958">
    <property type="entry name" value="SMB_2"/>
    <property type="match status" value="1"/>
</dbReference>
<dbReference type="PROSITE" id="PS00524">
    <property type="entry name" value="SMB_1"/>
    <property type="match status" value="1"/>
</dbReference>
<dbReference type="Gene3D" id="2.20.100.10">
    <property type="entry name" value="Thrombospondin type-1 (TSP1) repeat"/>
    <property type="match status" value="1"/>
</dbReference>
<dbReference type="PROSITE" id="PS50092">
    <property type="entry name" value="TSP1"/>
    <property type="match status" value="1"/>
</dbReference>
<dbReference type="SUPFAM" id="SSF82895">
    <property type="entry name" value="TSP-1 type 1 repeat"/>
    <property type="match status" value="1"/>
</dbReference>
<keyword evidence="1 4" id="KW-0732">Signal</keyword>
<evidence type="ECO:0000313" key="7">
    <source>
        <dbReference type="Proteomes" id="UP000812440"/>
    </source>
</evidence>
<sequence length="279" mass="31566">MGFRFTVGMHMRTIRSGYIWILLVGLGNLTGLTWAGCLDAGKCCKNRDMNCTSQGWRIDRVYGTCFCDQACNVMGDCCYDYTQACPARSCIVGEWGHWSGCADPCTPAIRVRKRQVEQEQENGGDPCPPLEEKAGCLQYVTLEGNECGHSHVPAFITTFDYNRSRKRRTLSANWASHKENSGYCVEFQVKSLSQQCLIESRPHARWMQYLREGYTVCVLCQQPAFNIRNHRCNGDGLDSDRAKLLHWEAVGNPQCRGTWKKVKEGEKCSCPSVHSFIFT</sequence>
<feature type="chain" id="PRO_5035926534" description="SMB domain-containing protein" evidence="4">
    <location>
        <begin position="36"/>
        <end position="279"/>
    </location>
</feature>
<feature type="domain" description="SMB" evidence="5">
    <location>
        <begin position="39"/>
        <end position="90"/>
    </location>
</feature>
<dbReference type="InterPro" id="IPR000884">
    <property type="entry name" value="TSP1_rpt"/>
</dbReference>